<proteinExistence type="predicted"/>
<gene>
    <name evidence="2" type="ORF">CSOJ01_04033</name>
</gene>
<evidence type="ECO:0000313" key="3">
    <source>
        <dbReference type="Proteomes" id="UP000652219"/>
    </source>
</evidence>
<feature type="compositionally biased region" description="Polar residues" evidence="1">
    <location>
        <begin position="232"/>
        <end position="246"/>
    </location>
</feature>
<sequence>MSGLEALGATASVIQLVDVCVKCSRAASQIIRSYRGAPKELKDLAMKVEMLKFRIEHVQKIGNDLSSIATDDLLPEIHRDILLDQLQQYLQLLTSIGGAYSGVRSRTRGTKMQWAMFDKAKSGRVMRDLKDVNETLDQVLSIVSLRLATVQQNSLLALRVSSAAMLPALEFQTRELQLSIDAAAERQTVLLEQTRTELTQCFMNASESGSKTLIKGELGMQFSPDIYQKSVTPLETSTTGPRSYSRASEKTTDSDHDCQENLLTLYDPGLESLYSSSWTFGSTPSAEKDGPRRTGRLFLKSNRYHRNLRVSLRMRFYFLNERVLSFEMGLRQFTQAWASIATTGCRISIANIRPADSPIFELCDKLDFEGVKTMLDEGRASIYDVDDANHAGLLELALMSSLGLVYPNSDEQEIFPLNQILYCAVTLGSAIDVIFSIEVLKTDMKSLTPIIAKVYFRGLMMPRMAHEVETAAILHEYGLKASFLESRHESILSIGCHFEDLSHWIFFNDTTQNAAADNDENRSSFDDRKHRPWANFWFKYQDQDDCHINSAARNANSWKLGSTVIEAAHLLWHGASWSPLLTYYNFSWTAINQYRERTFEFTALDIANAWGDASTHSLTEKVGTESAEKPEEIYVDAADFHITWSNDGTITRTRCGNGALQDDFSISDSSDSCSICNSSSEAGTATRDEQSTPPTDALFASAISNPQGRRQMQRYPLVKALTYALQLAGYRVEMDDEGDLWFDDDDGDPYSDAVEHIQDLDKAGPLGGTCPICRDPEAYGLGHVLDRAEDGLVEWRRERQKFVDRGALRDDRWVWPSWTRRGGRT</sequence>
<dbReference type="Proteomes" id="UP000652219">
    <property type="component" value="Unassembled WGS sequence"/>
</dbReference>
<comment type="caution">
    <text evidence="2">The sequence shown here is derived from an EMBL/GenBank/DDBJ whole genome shotgun (WGS) entry which is preliminary data.</text>
</comment>
<evidence type="ECO:0000313" key="2">
    <source>
        <dbReference type="EMBL" id="KAF6814482.1"/>
    </source>
</evidence>
<organism evidence="2 3">
    <name type="scientific">Colletotrichum sojae</name>
    <dbReference type="NCBI Taxonomy" id="2175907"/>
    <lineage>
        <taxon>Eukaryota</taxon>
        <taxon>Fungi</taxon>
        <taxon>Dikarya</taxon>
        <taxon>Ascomycota</taxon>
        <taxon>Pezizomycotina</taxon>
        <taxon>Sordariomycetes</taxon>
        <taxon>Hypocreomycetidae</taxon>
        <taxon>Glomerellales</taxon>
        <taxon>Glomerellaceae</taxon>
        <taxon>Colletotrichum</taxon>
        <taxon>Colletotrichum orchidearum species complex</taxon>
    </lineage>
</organism>
<feature type="region of interest" description="Disordered" evidence="1">
    <location>
        <begin position="232"/>
        <end position="254"/>
    </location>
</feature>
<evidence type="ECO:0000256" key="1">
    <source>
        <dbReference type="SAM" id="MobiDB-lite"/>
    </source>
</evidence>
<evidence type="ECO:0008006" key="4">
    <source>
        <dbReference type="Google" id="ProtNLM"/>
    </source>
</evidence>
<dbReference type="EMBL" id="WIGN01000043">
    <property type="protein sequence ID" value="KAF6814482.1"/>
    <property type="molecule type" value="Genomic_DNA"/>
</dbReference>
<dbReference type="AlphaFoldDB" id="A0A8H6JJW4"/>
<accession>A0A8H6JJW4</accession>
<name>A0A8H6JJW4_9PEZI</name>
<keyword evidence="3" id="KW-1185">Reference proteome</keyword>
<protein>
    <recommendedName>
        <fullName evidence="4">Fungal N-terminal domain-containing protein</fullName>
    </recommendedName>
</protein>
<reference evidence="2 3" key="1">
    <citation type="journal article" date="2020" name="Phytopathology">
        <title>Genome Sequence Resources of Colletotrichum truncatum, C. plurivorum, C. musicola, and C. sojae: Four Species Pathogenic to Soybean (Glycine max).</title>
        <authorList>
            <person name="Rogerio F."/>
            <person name="Boufleur T.R."/>
            <person name="Ciampi-Guillardi M."/>
            <person name="Sukno S.A."/>
            <person name="Thon M.R."/>
            <person name="Massola Junior N.S."/>
            <person name="Baroncelli R."/>
        </authorList>
    </citation>
    <scope>NUCLEOTIDE SEQUENCE [LARGE SCALE GENOMIC DNA]</scope>
    <source>
        <strain evidence="2 3">LFN0009</strain>
    </source>
</reference>